<evidence type="ECO:0000313" key="3">
    <source>
        <dbReference type="Proteomes" id="UP000295598"/>
    </source>
</evidence>
<dbReference type="InterPro" id="IPR006915">
    <property type="entry name" value="DUF637_hemagglutn_put"/>
</dbReference>
<reference evidence="2 3" key="1">
    <citation type="journal article" date="2019" name="Int. J. Syst. Evol. Microbiol.">
        <title>Photorhabdus khanii subsp. guanajuatensis subsp. nov., isolated from Heterorhabditis atacamensis, and Photorhabdus luminescens subsp. mexicana subsp. nov., isolated from Heterorhabditis mexicana entomopathogenic nematodes.</title>
        <authorList>
            <person name="Machado R.A.R."/>
            <person name="Bruno P."/>
            <person name="Arce C.C.M."/>
            <person name="Liechti N."/>
            <person name="Kohler A."/>
            <person name="Bernal J."/>
            <person name="Bruggmann R."/>
            <person name="Turlings T.C.J."/>
        </authorList>
    </citation>
    <scope>NUCLEOTIDE SEQUENCE [LARGE SCALE GENOMIC DNA]</scope>
    <source>
        <strain evidence="2 3">MEX20-17</strain>
    </source>
</reference>
<dbReference type="Pfam" id="PF04830">
    <property type="entry name" value="DUF637"/>
    <property type="match status" value="1"/>
</dbReference>
<proteinExistence type="predicted"/>
<comment type="caution">
    <text evidence="2">The sequence shown here is derived from an EMBL/GenBank/DDBJ whole genome shotgun (WGS) entry which is preliminary data.</text>
</comment>
<sequence length="52" mass="5392">MGTGFNTGCELTPMYSFIHNSVVSSTIGPAINGGSFTDNLQTALLNNIGSQI</sequence>
<accession>A0A4R4K6E3</accession>
<protein>
    <recommendedName>
        <fullName evidence="1">DUF637 domain-containing protein</fullName>
    </recommendedName>
</protein>
<feature type="domain" description="DUF637" evidence="1">
    <location>
        <begin position="18"/>
        <end position="52"/>
    </location>
</feature>
<evidence type="ECO:0000259" key="1">
    <source>
        <dbReference type="Pfam" id="PF04830"/>
    </source>
</evidence>
<name>A0A4R4K6E3_9GAMM</name>
<organism evidence="2 3">
    <name type="scientific">Photorhabdus khanii subsp. guanajuatensis</name>
    <dbReference type="NCBI Taxonomy" id="2100166"/>
    <lineage>
        <taxon>Bacteria</taxon>
        <taxon>Pseudomonadati</taxon>
        <taxon>Pseudomonadota</taxon>
        <taxon>Gammaproteobacteria</taxon>
        <taxon>Enterobacterales</taxon>
        <taxon>Morganellaceae</taxon>
        <taxon>Photorhabdus</taxon>
    </lineage>
</organism>
<dbReference type="RefSeq" id="WP_132352339.1">
    <property type="nucleotide sequence ID" value="NZ_CAWOJO010000003.1"/>
</dbReference>
<evidence type="ECO:0000313" key="2">
    <source>
        <dbReference type="EMBL" id="TDB62116.1"/>
    </source>
</evidence>
<dbReference type="EMBL" id="PUJY01000003">
    <property type="protein sequence ID" value="TDB62116.1"/>
    <property type="molecule type" value="Genomic_DNA"/>
</dbReference>
<gene>
    <name evidence="2" type="ORF">C5467_02905</name>
</gene>
<dbReference type="Proteomes" id="UP000295598">
    <property type="component" value="Unassembled WGS sequence"/>
</dbReference>
<dbReference type="AlphaFoldDB" id="A0A4R4K6E3"/>